<dbReference type="InterPro" id="IPR013785">
    <property type="entry name" value="Aldolase_TIM"/>
</dbReference>
<dbReference type="PATRIC" id="fig|1666912.4.peg.2038"/>
<dbReference type="Gene3D" id="3.20.20.70">
    <property type="entry name" value="Aldolase class I"/>
    <property type="match status" value="1"/>
</dbReference>
<dbReference type="InterPro" id="IPR013709">
    <property type="entry name" value="2-isopropylmalate_synth_dimer"/>
</dbReference>
<dbReference type="Pfam" id="PF08502">
    <property type="entry name" value="LeuA_dimer"/>
    <property type="match status" value="1"/>
</dbReference>
<keyword evidence="6" id="KW-0100">Branched-chain amino acid biosynthesis</keyword>
<dbReference type="NCBIfam" id="TIGR00977">
    <property type="entry name" value="citramal_synth"/>
    <property type="match status" value="1"/>
</dbReference>
<dbReference type="Proteomes" id="UP000182045">
    <property type="component" value="Unassembled WGS sequence"/>
</dbReference>
<keyword evidence="4" id="KW-0412">Isoleucine biosynthesis</keyword>
<dbReference type="PROSITE" id="PS50991">
    <property type="entry name" value="PYR_CT"/>
    <property type="match status" value="1"/>
</dbReference>
<evidence type="ECO:0000256" key="8">
    <source>
        <dbReference type="NCBIfam" id="TIGR00977"/>
    </source>
</evidence>
<dbReference type="GO" id="GO:0003852">
    <property type="term" value="F:2-isopropylmalate synthase activity"/>
    <property type="evidence" value="ECO:0007669"/>
    <property type="project" value="InterPro"/>
</dbReference>
<accession>A0A0P7Z2M0</accession>
<keyword evidence="14" id="KW-1185">Reference proteome</keyword>
<evidence type="ECO:0000259" key="10">
    <source>
        <dbReference type="PROSITE" id="PS50991"/>
    </source>
</evidence>
<evidence type="ECO:0000313" key="12">
    <source>
        <dbReference type="EMBL" id="KPP95922.1"/>
    </source>
</evidence>
<organism evidence="12 13">
    <name type="scientific">Roseibaca calidilacus</name>
    <dbReference type="NCBI Taxonomy" id="1666912"/>
    <lineage>
        <taxon>Bacteria</taxon>
        <taxon>Pseudomonadati</taxon>
        <taxon>Pseudomonadota</taxon>
        <taxon>Alphaproteobacteria</taxon>
        <taxon>Rhodobacterales</taxon>
        <taxon>Paracoccaceae</taxon>
        <taxon>Roseinatronobacter</taxon>
    </lineage>
</organism>
<proteinExistence type="inferred from homology"/>
<dbReference type="STRING" id="1666912.Ga0058931_1792"/>
<evidence type="ECO:0000256" key="6">
    <source>
        <dbReference type="ARBA" id="ARBA00023304"/>
    </source>
</evidence>
<feature type="domain" description="Pyruvate carboxyltransferase" evidence="10">
    <location>
        <begin position="6"/>
        <end position="272"/>
    </location>
</feature>
<evidence type="ECO:0000313" key="11">
    <source>
        <dbReference type="EMBL" id="CUX81487.1"/>
    </source>
</evidence>
<evidence type="ECO:0000313" key="14">
    <source>
        <dbReference type="Proteomes" id="UP000182045"/>
    </source>
</evidence>
<dbReference type="InterPro" id="IPR000891">
    <property type="entry name" value="PYR_CT"/>
</dbReference>
<dbReference type="InterPro" id="IPR054691">
    <property type="entry name" value="LeuA/HCS_post-cat"/>
</dbReference>
<evidence type="ECO:0000256" key="5">
    <source>
        <dbReference type="ARBA" id="ARBA00022679"/>
    </source>
</evidence>
<dbReference type="SUPFAM" id="SSF51569">
    <property type="entry name" value="Aldolase"/>
    <property type="match status" value="1"/>
</dbReference>
<dbReference type="CDD" id="cd07941">
    <property type="entry name" value="DRE_TIM_LeuA3"/>
    <property type="match status" value="1"/>
</dbReference>
<keyword evidence="5 9" id="KW-0808">Transferase</keyword>
<dbReference type="RefSeq" id="WP_072246027.1">
    <property type="nucleotide sequence ID" value="NZ_FBYC01000004.1"/>
</dbReference>
<dbReference type="GO" id="GO:0009097">
    <property type="term" value="P:isoleucine biosynthetic process"/>
    <property type="evidence" value="ECO:0007669"/>
    <property type="project" value="UniProtKB-UniRule"/>
</dbReference>
<dbReference type="Pfam" id="PF00682">
    <property type="entry name" value="HMGL-like"/>
    <property type="match status" value="1"/>
</dbReference>
<evidence type="ECO:0000256" key="4">
    <source>
        <dbReference type="ARBA" id="ARBA00022624"/>
    </source>
</evidence>
<evidence type="ECO:0000256" key="7">
    <source>
        <dbReference type="ARBA" id="ARBA00048263"/>
    </source>
</evidence>
<dbReference type="OrthoDB" id="9803573at2"/>
<comment type="pathway">
    <text evidence="1">Amino-acid biosynthesis; L-isoleucine biosynthesis; 2-oxobutanoate from pyruvate: step 1/3.</text>
</comment>
<evidence type="ECO:0000256" key="1">
    <source>
        <dbReference type="ARBA" id="ARBA00004743"/>
    </source>
</evidence>
<evidence type="ECO:0000256" key="3">
    <source>
        <dbReference type="ARBA" id="ARBA00022605"/>
    </source>
</evidence>
<reference evidence="11 14" key="2">
    <citation type="submission" date="2016-01" db="EMBL/GenBank/DDBJ databases">
        <authorList>
            <person name="Varghese N."/>
        </authorList>
    </citation>
    <scope>NUCLEOTIDE SEQUENCE [LARGE SCALE GENOMIC DNA]</scope>
    <source>
        <strain evidence="11 14">HL-91</strain>
    </source>
</reference>
<gene>
    <name evidence="12" type="primary">leuA</name>
    <name evidence="11" type="ORF">Ga0058931_1792</name>
    <name evidence="12" type="ORF">HLUCCA05_04410</name>
</gene>
<dbReference type="UniPathway" id="UPA00047">
    <property type="reaction ID" value="UER00066"/>
</dbReference>
<evidence type="ECO:0000256" key="2">
    <source>
        <dbReference type="ARBA" id="ARBA00006154"/>
    </source>
</evidence>
<dbReference type="SUPFAM" id="SSF110921">
    <property type="entry name" value="2-isopropylmalate synthase LeuA, allosteric (dimerisation) domain"/>
    <property type="match status" value="1"/>
</dbReference>
<protein>
    <recommendedName>
        <fullName evidence="8">Citramalate synthase</fullName>
        <ecNumber evidence="8">2.3.3.21</ecNumber>
    </recommendedName>
</protein>
<dbReference type="SMART" id="SM00917">
    <property type="entry name" value="LeuA_dimer"/>
    <property type="match status" value="1"/>
</dbReference>
<sequence>MTRERLYLYDTTLRDGQQTQGVQFSTAEKHQIAAMLDQLGIDYIEGGWPGANPTDSEFFASPPATKATLTAFGMTKRAGRSAENDDVLAAVLNAGTPSVCLVGKTHDYHVTHALGITLDENTDNIRASVIHCTAQNRETHFDAEHFFDGYKANPDYALQAIHAAHDAGARWIVLCDTNGGTLPSEIHTITQAVIASGIPGDRLGIHCHDDTGQAVACTLAAVEAGARQIQGTLNGLGERCGNASLTTLIPTLVLKPAYAERFETGVTPEALKTLLRISRKLDDILNRVPLRSLPYVGASAFAHKAGLHASAIAKDPATYEHIDPAQVGNARIVPMSNQAGQSNLRMVLADMEVAVARDDPRLPGILTDIKTREDAGYAYDSAQASFELLARRALGQVPRFFEVKRYRVTVERRKNKYDQMVSLSEAVVVLKIGDEKKLSVSESMDTEGHDRGPVNALAKALAKDLGPYQATIDDMKLVDFKVRITQGGTEAVTRVIIDSEDGQGRRWSTVGVSPNIVDASFEALLDAVTWKLLRDGVRPCPT</sequence>
<dbReference type="EC" id="2.3.3.21" evidence="8"/>
<reference evidence="12 13" key="1">
    <citation type="submission" date="2015-09" db="EMBL/GenBank/DDBJ databases">
        <title>Identification and resolution of microdiversity through metagenomic sequencing of parallel consortia.</title>
        <authorList>
            <person name="Nelson W.C."/>
            <person name="Romine M.F."/>
            <person name="Lindemann S.R."/>
        </authorList>
    </citation>
    <scope>NUCLEOTIDE SEQUENCE [LARGE SCALE GENOMIC DNA]</scope>
    <source>
        <strain evidence="12">HL-91</strain>
    </source>
</reference>
<dbReference type="Gene3D" id="3.30.160.270">
    <property type="match status" value="1"/>
</dbReference>
<dbReference type="AlphaFoldDB" id="A0A0P7Z2M0"/>
<dbReference type="EMBL" id="LJSG01000002">
    <property type="protein sequence ID" value="KPP95922.1"/>
    <property type="molecule type" value="Genomic_DNA"/>
</dbReference>
<dbReference type="InterPro" id="IPR036230">
    <property type="entry name" value="LeuA_allosteric_dom_sf"/>
</dbReference>
<dbReference type="Gene3D" id="1.10.238.260">
    <property type="match status" value="1"/>
</dbReference>
<dbReference type="InterPro" id="IPR002034">
    <property type="entry name" value="AIPM/Hcit_synth_CS"/>
</dbReference>
<dbReference type="PANTHER" id="PTHR43538:SF1">
    <property type="entry name" value="(R)-CITRAMALATE SYNTHASE"/>
    <property type="match status" value="1"/>
</dbReference>
<comment type="caution">
    <text evidence="12">The sequence shown here is derived from an EMBL/GenBank/DDBJ whole genome shotgun (WGS) entry which is preliminary data.</text>
</comment>
<dbReference type="GO" id="GO:0009098">
    <property type="term" value="P:L-leucine biosynthetic process"/>
    <property type="evidence" value="ECO:0007669"/>
    <property type="project" value="InterPro"/>
</dbReference>
<dbReference type="Pfam" id="PF22617">
    <property type="entry name" value="HCS_D2"/>
    <property type="match status" value="1"/>
</dbReference>
<name>A0A0P7Z2M0_9RHOB</name>
<dbReference type="EMBL" id="FBYC01000004">
    <property type="protein sequence ID" value="CUX81487.1"/>
    <property type="molecule type" value="Genomic_DNA"/>
</dbReference>
<keyword evidence="3" id="KW-0028">Amino-acid biosynthesis</keyword>
<comment type="catalytic activity">
    <reaction evidence="7">
        <text>pyruvate + acetyl-CoA + H2O = (3R)-citramalate + CoA + H(+)</text>
        <dbReference type="Rhea" id="RHEA:19045"/>
        <dbReference type="ChEBI" id="CHEBI:15361"/>
        <dbReference type="ChEBI" id="CHEBI:15377"/>
        <dbReference type="ChEBI" id="CHEBI:15378"/>
        <dbReference type="ChEBI" id="CHEBI:30934"/>
        <dbReference type="ChEBI" id="CHEBI:57287"/>
        <dbReference type="ChEBI" id="CHEBI:57288"/>
        <dbReference type="EC" id="2.3.3.21"/>
    </reaction>
</comment>
<keyword evidence="12" id="KW-0012">Acyltransferase</keyword>
<dbReference type="InterPro" id="IPR005675">
    <property type="entry name" value="Citramal_synthase"/>
</dbReference>
<dbReference type="Proteomes" id="UP000050413">
    <property type="component" value="Unassembled WGS sequence"/>
</dbReference>
<dbReference type="PROSITE" id="PS00816">
    <property type="entry name" value="AIPM_HOMOCIT_SYNTH_2"/>
    <property type="match status" value="1"/>
</dbReference>
<evidence type="ECO:0000256" key="9">
    <source>
        <dbReference type="RuleBase" id="RU003523"/>
    </source>
</evidence>
<evidence type="ECO:0000313" key="13">
    <source>
        <dbReference type="Proteomes" id="UP000050413"/>
    </source>
</evidence>
<dbReference type="PROSITE" id="PS00815">
    <property type="entry name" value="AIPM_HOMOCIT_SYNTH_1"/>
    <property type="match status" value="1"/>
</dbReference>
<dbReference type="PANTHER" id="PTHR43538">
    <property type="entry name" value="ALPHA-IPM SYNTHASE/HOMOCITRATE SYNTHASE"/>
    <property type="match status" value="1"/>
</dbReference>
<dbReference type="GO" id="GO:0043714">
    <property type="term" value="F:(R)-citramalate synthase activity"/>
    <property type="evidence" value="ECO:0007669"/>
    <property type="project" value="UniProtKB-UniRule"/>
</dbReference>
<comment type="similarity">
    <text evidence="2 9">Belongs to the alpha-IPM synthase/homocitrate synthase family.</text>
</comment>